<dbReference type="Gene3D" id="3.30.420.10">
    <property type="entry name" value="Ribonuclease H-like superfamily/Ribonuclease H"/>
    <property type="match status" value="1"/>
</dbReference>
<accession>A0ABR4JNB0</accession>
<dbReference type="InterPro" id="IPR012337">
    <property type="entry name" value="RNaseH-like_sf"/>
</dbReference>
<comment type="caution">
    <text evidence="6">The sequence shown here is derived from an EMBL/GenBank/DDBJ whole genome shotgun (WGS) entry which is preliminary data.</text>
</comment>
<dbReference type="InterPro" id="IPR047021">
    <property type="entry name" value="REXO1/3/4-like"/>
</dbReference>
<dbReference type="SMART" id="SM00479">
    <property type="entry name" value="EXOIII"/>
    <property type="match status" value="1"/>
</dbReference>
<dbReference type="GeneID" id="98162050"/>
<dbReference type="InterPro" id="IPR013520">
    <property type="entry name" value="Ribonucl_H"/>
</dbReference>
<dbReference type="PANTHER" id="PTHR12801">
    <property type="entry name" value="RNA EXONUCLEASE REXO1 / RECO3 FAMILY MEMBER-RELATED"/>
    <property type="match status" value="1"/>
</dbReference>
<sequence>MPSTTTTTTTTTTKPTSTSTAPPVSIQKENHDTILHTLSTKCHSTATLAQNQYRIGTPTAPPPNPQRTKKHTALAIDCEMVGIDPRNTGYLGQVVAIDVLSGKTVLDICVQPPVAVRNWRGKSSGLSPAVFKEYNRRGKLVSEIKGAQKALFKLMDSETILVGHALQNDLQALGIVHGCVVDTQILTKELAGGFAGVLPNRTWGLKGLARDILGRDIQRGKGHDCVEDTLATRDLVLACIRDEGVGEWAEGEASCAGNFPSTSWGEEQDEMWDLDSNNVNSWL</sequence>
<keyword evidence="7" id="KW-1185">Reference proteome</keyword>
<proteinExistence type="predicted"/>
<dbReference type="Proteomes" id="UP001610444">
    <property type="component" value="Unassembled WGS sequence"/>
</dbReference>
<dbReference type="CDD" id="cd06137">
    <property type="entry name" value="DEDDh_RNase"/>
    <property type="match status" value="1"/>
</dbReference>
<evidence type="ECO:0000313" key="7">
    <source>
        <dbReference type="Proteomes" id="UP001610444"/>
    </source>
</evidence>
<dbReference type="RefSeq" id="XP_070894617.1">
    <property type="nucleotide sequence ID" value="XM_071046886.1"/>
</dbReference>
<organism evidence="6 7">
    <name type="scientific">Aspergillus pseudodeflectus</name>
    <dbReference type="NCBI Taxonomy" id="176178"/>
    <lineage>
        <taxon>Eukaryota</taxon>
        <taxon>Fungi</taxon>
        <taxon>Dikarya</taxon>
        <taxon>Ascomycota</taxon>
        <taxon>Pezizomycotina</taxon>
        <taxon>Eurotiomycetes</taxon>
        <taxon>Eurotiomycetidae</taxon>
        <taxon>Eurotiales</taxon>
        <taxon>Aspergillaceae</taxon>
        <taxon>Aspergillus</taxon>
        <taxon>Aspergillus subgen. Nidulantes</taxon>
    </lineage>
</organism>
<evidence type="ECO:0000259" key="5">
    <source>
        <dbReference type="SMART" id="SM00479"/>
    </source>
</evidence>
<keyword evidence="3" id="KW-0269">Exonuclease</keyword>
<reference evidence="6 7" key="1">
    <citation type="submission" date="2024-07" db="EMBL/GenBank/DDBJ databases">
        <title>Section-level genome sequencing and comparative genomics of Aspergillus sections Usti and Cavernicolus.</title>
        <authorList>
            <consortium name="Lawrence Berkeley National Laboratory"/>
            <person name="Nybo J.L."/>
            <person name="Vesth T.C."/>
            <person name="Theobald S."/>
            <person name="Frisvad J.C."/>
            <person name="Larsen T.O."/>
            <person name="Kjaerboelling I."/>
            <person name="Rothschild-Mancinelli K."/>
            <person name="Lyhne E.K."/>
            <person name="Kogle M.E."/>
            <person name="Barry K."/>
            <person name="Clum A."/>
            <person name="Na H."/>
            <person name="Ledsgaard L."/>
            <person name="Lin J."/>
            <person name="Lipzen A."/>
            <person name="Kuo A."/>
            <person name="Riley R."/>
            <person name="Mondo S."/>
            <person name="LaButti K."/>
            <person name="Haridas S."/>
            <person name="Pangalinan J."/>
            <person name="Salamov A.A."/>
            <person name="Simmons B.A."/>
            <person name="Magnuson J.K."/>
            <person name="Chen J."/>
            <person name="Drula E."/>
            <person name="Henrissat B."/>
            <person name="Wiebenga A."/>
            <person name="Lubbers R.J."/>
            <person name="Gomes A.C."/>
            <person name="Macurrencykelacurrency M.R."/>
            <person name="Stajich J."/>
            <person name="Grigoriev I.V."/>
            <person name="Mortensen U.H."/>
            <person name="De vries R.P."/>
            <person name="Baker S.E."/>
            <person name="Andersen M.R."/>
        </authorList>
    </citation>
    <scope>NUCLEOTIDE SEQUENCE [LARGE SCALE GENOMIC DNA]</scope>
    <source>
        <strain evidence="6 7">CBS 756.74</strain>
    </source>
</reference>
<keyword evidence="2" id="KW-0378">Hydrolase</keyword>
<dbReference type="Pfam" id="PF00929">
    <property type="entry name" value="RNase_T"/>
    <property type="match status" value="1"/>
</dbReference>
<feature type="region of interest" description="Disordered" evidence="4">
    <location>
        <begin position="1"/>
        <end position="25"/>
    </location>
</feature>
<name>A0ABR4JNB0_9EURO</name>
<feature type="domain" description="Exonuclease" evidence="5">
    <location>
        <begin position="72"/>
        <end position="245"/>
    </location>
</feature>
<keyword evidence="1" id="KW-0540">Nuclease</keyword>
<protein>
    <submittedName>
        <fullName evidence="6">Ribonuclease H-like domain-containing protein</fullName>
    </submittedName>
</protein>
<dbReference type="EMBL" id="JBFXLR010000057">
    <property type="protein sequence ID" value="KAL2841522.1"/>
    <property type="molecule type" value="Genomic_DNA"/>
</dbReference>
<evidence type="ECO:0000256" key="1">
    <source>
        <dbReference type="ARBA" id="ARBA00022722"/>
    </source>
</evidence>
<dbReference type="PANTHER" id="PTHR12801:SF114">
    <property type="entry name" value="EXONUCLEASE, PUTATIVE (AFU_ORTHOLOGUE AFUA_7G00870)-RELATED"/>
    <property type="match status" value="1"/>
</dbReference>
<gene>
    <name evidence="6" type="ORF">BJX68DRAFT_271152</name>
</gene>
<evidence type="ECO:0000256" key="3">
    <source>
        <dbReference type="ARBA" id="ARBA00022839"/>
    </source>
</evidence>
<evidence type="ECO:0000256" key="2">
    <source>
        <dbReference type="ARBA" id="ARBA00022801"/>
    </source>
</evidence>
<dbReference type="SUPFAM" id="SSF53098">
    <property type="entry name" value="Ribonuclease H-like"/>
    <property type="match status" value="1"/>
</dbReference>
<dbReference type="InterPro" id="IPR036397">
    <property type="entry name" value="RNaseH_sf"/>
</dbReference>
<evidence type="ECO:0000256" key="4">
    <source>
        <dbReference type="SAM" id="MobiDB-lite"/>
    </source>
</evidence>
<evidence type="ECO:0000313" key="6">
    <source>
        <dbReference type="EMBL" id="KAL2841522.1"/>
    </source>
</evidence>